<dbReference type="AlphaFoldDB" id="A0A0V0TVH9"/>
<proteinExistence type="predicted"/>
<dbReference type="Proteomes" id="UP000055048">
    <property type="component" value="Unassembled WGS sequence"/>
</dbReference>
<dbReference type="EMBL" id="JYDJ01000140">
    <property type="protein sequence ID" value="KRX42583.1"/>
    <property type="molecule type" value="Genomic_DNA"/>
</dbReference>
<sequence>MTKDYSSQMQYTKMYIFNQIERAKHALEKLYLEISINDSKVNSQFEFKARSKISASFDIVSFVLVNRMSVLANEDVHMQVSIKLDQCLSCQRALAFDQHYTLVL</sequence>
<evidence type="ECO:0000313" key="2">
    <source>
        <dbReference type="Proteomes" id="UP000055048"/>
    </source>
</evidence>
<gene>
    <name evidence="1" type="ORF">T05_11318</name>
</gene>
<dbReference type="OrthoDB" id="5918065at2759"/>
<evidence type="ECO:0000313" key="1">
    <source>
        <dbReference type="EMBL" id="KRX42583.1"/>
    </source>
</evidence>
<keyword evidence="2" id="KW-1185">Reference proteome</keyword>
<comment type="caution">
    <text evidence="1">The sequence shown here is derived from an EMBL/GenBank/DDBJ whole genome shotgun (WGS) entry which is preliminary data.</text>
</comment>
<name>A0A0V0TVH9_9BILA</name>
<accession>A0A0V0TVH9</accession>
<protein>
    <submittedName>
        <fullName evidence="1">Uncharacterized protein</fullName>
    </submittedName>
</protein>
<organism evidence="1 2">
    <name type="scientific">Trichinella murrelli</name>
    <dbReference type="NCBI Taxonomy" id="144512"/>
    <lineage>
        <taxon>Eukaryota</taxon>
        <taxon>Metazoa</taxon>
        <taxon>Ecdysozoa</taxon>
        <taxon>Nematoda</taxon>
        <taxon>Enoplea</taxon>
        <taxon>Dorylaimia</taxon>
        <taxon>Trichinellida</taxon>
        <taxon>Trichinellidae</taxon>
        <taxon>Trichinella</taxon>
    </lineage>
</organism>
<reference evidence="1 2" key="1">
    <citation type="submission" date="2015-01" db="EMBL/GenBank/DDBJ databases">
        <title>Evolution of Trichinella species and genotypes.</title>
        <authorList>
            <person name="Korhonen P.K."/>
            <person name="Edoardo P."/>
            <person name="Giuseppe L.R."/>
            <person name="Gasser R.B."/>
        </authorList>
    </citation>
    <scope>NUCLEOTIDE SEQUENCE [LARGE SCALE GENOMIC DNA]</scope>
    <source>
        <strain evidence="1">ISS417</strain>
    </source>
</reference>